<keyword evidence="3" id="KW-0328">Glycosyltransferase</keyword>
<dbReference type="PANTHER" id="PTHR48090">
    <property type="entry name" value="UNDECAPRENYL-PHOSPHATE 4-DEOXY-4-FORMAMIDO-L-ARABINOSE TRANSFERASE-RELATED"/>
    <property type="match status" value="1"/>
</dbReference>
<comment type="similarity">
    <text evidence="8">Belongs to the glycosyltransferase 2 family. GtrB subfamily.</text>
</comment>
<gene>
    <name evidence="12" type="ordered locus">Sinac_3878</name>
</gene>
<organism evidence="12 13">
    <name type="scientific">Singulisphaera acidiphila (strain ATCC BAA-1392 / DSM 18658 / VKM B-2454 / MOB10)</name>
    <dbReference type="NCBI Taxonomy" id="886293"/>
    <lineage>
        <taxon>Bacteria</taxon>
        <taxon>Pseudomonadati</taxon>
        <taxon>Planctomycetota</taxon>
        <taxon>Planctomycetia</taxon>
        <taxon>Isosphaerales</taxon>
        <taxon>Isosphaeraceae</taxon>
        <taxon>Singulisphaera</taxon>
    </lineage>
</organism>
<feature type="domain" description="Glycosyltransferase 2-like" evidence="11">
    <location>
        <begin position="31"/>
        <end position="192"/>
    </location>
</feature>
<dbReference type="FunFam" id="3.90.550.10:FF:000079">
    <property type="entry name" value="Probable glycosyl transferase"/>
    <property type="match status" value="1"/>
</dbReference>
<protein>
    <submittedName>
        <fullName evidence="12">Glycosyl transferase</fullName>
    </submittedName>
</protein>
<keyword evidence="2" id="KW-1003">Cell membrane</keyword>
<dbReference type="CDD" id="cd04187">
    <property type="entry name" value="DPM1_like_bac"/>
    <property type="match status" value="1"/>
</dbReference>
<dbReference type="Gene3D" id="3.90.550.10">
    <property type="entry name" value="Spore Coat Polysaccharide Biosynthesis Protein SpsA, Chain A"/>
    <property type="match status" value="1"/>
</dbReference>
<feature type="transmembrane region" description="Helical" evidence="10">
    <location>
        <begin position="287"/>
        <end position="312"/>
    </location>
</feature>
<proteinExistence type="inferred from homology"/>
<evidence type="ECO:0000313" key="13">
    <source>
        <dbReference type="Proteomes" id="UP000010798"/>
    </source>
</evidence>
<feature type="region of interest" description="Disordered" evidence="9">
    <location>
        <begin position="327"/>
        <end position="382"/>
    </location>
</feature>
<dbReference type="STRING" id="886293.Sinac_3878"/>
<evidence type="ECO:0000256" key="4">
    <source>
        <dbReference type="ARBA" id="ARBA00022679"/>
    </source>
</evidence>
<dbReference type="PANTHER" id="PTHR48090:SF1">
    <property type="entry name" value="PROPHAGE BACTOPRENOL GLUCOSYL TRANSFERASE HOMOLOG"/>
    <property type="match status" value="1"/>
</dbReference>
<evidence type="ECO:0000256" key="10">
    <source>
        <dbReference type="SAM" id="Phobius"/>
    </source>
</evidence>
<comment type="subcellular location">
    <subcellularLocation>
        <location evidence="1">Cell membrane</location>
        <topology evidence="1">Multi-pass membrane protein</topology>
    </subcellularLocation>
</comment>
<dbReference type="Pfam" id="PF00535">
    <property type="entry name" value="Glycos_transf_2"/>
    <property type="match status" value="1"/>
</dbReference>
<evidence type="ECO:0000259" key="11">
    <source>
        <dbReference type="Pfam" id="PF00535"/>
    </source>
</evidence>
<dbReference type="OrthoDB" id="9807778at2"/>
<sequence>MVPFSIQKMDGLWPIVMSDSATTQDGSPEISVVVPLHNEQETLVELYRRLSLALRSLGMTYEIVLVNDGSRDATPGMIARLQESDPALVALHLSRNFGHQAAVTAGLDHARGLAVAIMDGDLQDPPELLPELVALWREGNDVVYAVRHRRQEGVLKRLGYFAFYRLMRAMSDLDIPLDSGDFCLMDRQVVEALKALPERLRFVRGLRSFVGFRQVGLSYDRPAREAGTSKYPLRRLVALAVDGLVSFSSRPLRMVTYLGIASATSAAALMVWALIDAFSTRSAPRGWASTIVVVLFMGSIQLISLGIIGEYIRMIFLEAKQRPTYLVMKPRPAPPRRSRPKKRSLAEPHTALRGPHRSRTNEPRPRPSHSRRDFGTNPDPSA</sequence>
<evidence type="ECO:0000256" key="8">
    <source>
        <dbReference type="ARBA" id="ARBA00038152"/>
    </source>
</evidence>
<accession>L0DFR9</accession>
<feature type="transmembrane region" description="Helical" evidence="10">
    <location>
        <begin position="255"/>
        <end position="275"/>
    </location>
</feature>
<evidence type="ECO:0000313" key="12">
    <source>
        <dbReference type="EMBL" id="AGA28107.1"/>
    </source>
</evidence>
<dbReference type="HOGENOM" id="CLU_033536_0_1_0"/>
<dbReference type="AlphaFoldDB" id="L0DFR9"/>
<keyword evidence="6 10" id="KW-1133">Transmembrane helix</keyword>
<dbReference type="InterPro" id="IPR029044">
    <property type="entry name" value="Nucleotide-diphossugar_trans"/>
</dbReference>
<evidence type="ECO:0000256" key="2">
    <source>
        <dbReference type="ARBA" id="ARBA00022475"/>
    </source>
</evidence>
<keyword evidence="7 10" id="KW-0472">Membrane</keyword>
<evidence type="ECO:0000256" key="1">
    <source>
        <dbReference type="ARBA" id="ARBA00004651"/>
    </source>
</evidence>
<evidence type="ECO:0000256" key="3">
    <source>
        <dbReference type="ARBA" id="ARBA00022676"/>
    </source>
</evidence>
<dbReference type="InterPro" id="IPR001173">
    <property type="entry name" value="Glyco_trans_2-like"/>
</dbReference>
<dbReference type="GO" id="GO:0005886">
    <property type="term" value="C:plasma membrane"/>
    <property type="evidence" value="ECO:0007669"/>
    <property type="project" value="UniProtKB-SubCell"/>
</dbReference>
<evidence type="ECO:0000256" key="5">
    <source>
        <dbReference type="ARBA" id="ARBA00022692"/>
    </source>
</evidence>
<evidence type="ECO:0000256" key="6">
    <source>
        <dbReference type="ARBA" id="ARBA00022989"/>
    </source>
</evidence>
<evidence type="ECO:0000256" key="7">
    <source>
        <dbReference type="ARBA" id="ARBA00023136"/>
    </source>
</evidence>
<dbReference type="EMBL" id="CP003364">
    <property type="protein sequence ID" value="AGA28107.1"/>
    <property type="molecule type" value="Genomic_DNA"/>
</dbReference>
<feature type="compositionally biased region" description="Basic and acidic residues" evidence="9">
    <location>
        <begin position="359"/>
        <end position="374"/>
    </location>
</feature>
<dbReference type="InterPro" id="IPR050256">
    <property type="entry name" value="Glycosyltransferase_2"/>
</dbReference>
<keyword evidence="4 12" id="KW-0808">Transferase</keyword>
<feature type="compositionally biased region" description="Basic residues" evidence="9">
    <location>
        <begin position="334"/>
        <end position="343"/>
    </location>
</feature>
<dbReference type="GO" id="GO:0016757">
    <property type="term" value="F:glycosyltransferase activity"/>
    <property type="evidence" value="ECO:0007669"/>
    <property type="project" value="UniProtKB-KW"/>
</dbReference>
<evidence type="ECO:0000256" key="9">
    <source>
        <dbReference type="SAM" id="MobiDB-lite"/>
    </source>
</evidence>
<reference evidence="12 13" key="1">
    <citation type="submission" date="2012-02" db="EMBL/GenBank/DDBJ databases">
        <title>Complete sequence of chromosome of Singulisphaera acidiphila DSM 18658.</title>
        <authorList>
            <consortium name="US DOE Joint Genome Institute (JGI-PGF)"/>
            <person name="Lucas S."/>
            <person name="Copeland A."/>
            <person name="Lapidus A."/>
            <person name="Glavina del Rio T."/>
            <person name="Dalin E."/>
            <person name="Tice H."/>
            <person name="Bruce D."/>
            <person name="Goodwin L."/>
            <person name="Pitluck S."/>
            <person name="Peters L."/>
            <person name="Ovchinnikova G."/>
            <person name="Chertkov O."/>
            <person name="Kyrpides N."/>
            <person name="Mavromatis K."/>
            <person name="Ivanova N."/>
            <person name="Brettin T."/>
            <person name="Detter J.C."/>
            <person name="Han C."/>
            <person name="Larimer F."/>
            <person name="Land M."/>
            <person name="Hauser L."/>
            <person name="Markowitz V."/>
            <person name="Cheng J.-F."/>
            <person name="Hugenholtz P."/>
            <person name="Woyke T."/>
            <person name="Wu D."/>
            <person name="Tindall B."/>
            <person name="Pomrenke H."/>
            <person name="Brambilla E."/>
            <person name="Klenk H.-P."/>
            <person name="Eisen J.A."/>
        </authorList>
    </citation>
    <scope>NUCLEOTIDE SEQUENCE [LARGE SCALE GENOMIC DNA]</scope>
    <source>
        <strain evidence="13">ATCC BAA-1392 / DSM 18658 / VKM B-2454 / MOB10</strain>
    </source>
</reference>
<keyword evidence="13" id="KW-1185">Reference proteome</keyword>
<dbReference type="KEGG" id="saci:Sinac_3878"/>
<keyword evidence="5 10" id="KW-0812">Transmembrane</keyword>
<dbReference type="Proteomes" id="UP000010798">
    <property type="component" value="Chromosome"/>
</dbReference>
<name>L0DFR9_SINAD</name>
<dbReference type="eggNOG" id="COG0463">
    <property type="taxonomic scope" value="Bacteria"/>
</dbReference>
<dbReference type="SUPFAM" id="SSF53448">
    <property type="entry name" value="Nucleotide-diphospho-sugar transferases"/>
    <property type="match status" value="1"/>
</dbReference>